<dbReference type="EMBL" id="CP000804">
    <property type="protein sequence ID" value="ABU60364.1"/>
    <property type="molecule type" value="Genomic_DNA"/>
</dbReference>
<protein>
    <submittedName>
        <fullName evidence="2">Roadblock/LC7 family protein</fullName>
    </submittedName>
</protein>
<name>A7NS18_ROSCS</name>
<keyword evidence="3" id="KW-1185">Reference proteome</keyword>
<proteinExistence type="predicted"/>
<dbReference type="KEGG" id="rca:Rcas_4340"/>
<gene>
    <name evidence="2" type="ordered locus">Rcas_4340</name>
</gene>
<reference evidence="2 3" key="1">
    <citation type="submission" date="2007-08" db="EMBL/GenBank/DDBJ databases">
        <title>Complete sequence of Roseiflexus castenholzii DSM 13941.</title>
        <authorList>
            <consortium name="US DOE Joint Genome Institute"/>
            <person name="Copeland A."/>
            <person name="Lucas S."/>
            <person name="Lapidus A."/>
            <person name="Barry K."/>
            <person name="Glavina del Rio T."/>
            <person name="Dalin E."/>
            <person name="Tice H."/>
            <person name="Pitluck S."/>
            <person name="Thompson L.S."/>
            <person name="Brettin T."/>
            <person name="Bruce D."/>
            <person name="Detter J.C."/>
            <person name="Han C."/>
            <person name="Tapia R."/>
            <person name="Schmutz J."/>
            <person name="Larimer F."/>
            <person name="Land M."/>
            <person name="Hauser L."/>
            <person name="Kyrpides N."/>
            <person name="Mikhailova N."/>
            <person name="Bryant D.A."/>
            <person name="Hanada S."/>
            <person name="Tsukatani Y."/>
            <person name="Richardson P."/>
        </authorList>
    </citation>
    <scope>NUCLEOTIDE SEQUENCE [LARGE SCALE GENOMIC DNA]</scope>
    <source>
        <strain evidence="3">DSM 13941 / HLO8</strain>
    </source>
</reference>
<dbReference type="HOGENOM" id="CLU_128755_0_0_0"/>
<dbReference type="Pfam" id="PF03259">
    <property type="entry name" value="Robl_LC7"/>
    <property type="match status" value="1"/>
</dbReference>
<evidence type="ECO:0000313" key="3">
    <source>
        <dbReference type="Proteomes" id="UP000000263"/>
    </source>
</evidence>
<dbReference type="Proteomes" id="UP000000263">
    <property type="component" value="Chromosome"/>
</dbReference>
<dbReference type="GO" id="GO:0060090">
    <property type="term" value="F:molecular adaptor activity"/>
    <property type="evidence" value="ECO:0007669"/>
    <property type="project" value="InterPro"/>
</dbReference>
<dbReference type="PANTHER" id="PTHR13323">
    <property type="entry name" value="LATE ENDOSOMAL/LYSOSOMAL MP1 INTERACTING PROTEIN"/>
    <property type="match status" value="1"/>
</dbReference>
<dbReference type="SMART" id="SM00960">
    <property type="entry name" value="Robl_LC7"/>
    <property type="match status" value="1"/>
</dbReference>
<dbReference type="InterPro" id="IPR037587">
    <property type="entry name" value="LAMTOR2-like"/>
</dbReference>
<accession>A7NS18</accession>
<dbReference type="InterPro" id="IPR004942">
    <property type="entry name" value="Roadblock/LAMTOR2_dom"/>
</dbReference>
<dbReference type="Gene3D" id="3.30.450.30">
    <property type="entry name" value="Dynein light chain 2a, cytoplasmic"/>
    <property type="match status" value="1"/>
</dbReference>
<evidence type="ECO:0000313" key="2">
    <source>
        <dbReference type="EMBL" id="ABU60364.1"/>
    </source>
</evidence>
<organism evidence="2 3">
    <name type="scientific">Roseiflexus castenholzii (strain DSM 13941 / HLO8)</name>
    <dbReference type="NCBI Taxonomy" id="383372"/>
    <lineage>
        <taxon>Bacteria</taxon>
        <taxon>Bacillati</taxon>
        <taxon>Chloroflexota</taxon>
        <taxon>Chloroflexia</taxon>
        <taxon>Chloroflexales</taxon>
        <taxon>Roseiflexineae</taxon>
        <taxon>Roseiflexaceae</taxon>
        <taxon>Roseiflexus</taxon>
    </lineage>
</organism>
<dbReference type="GO" id="GO:0032008">
    <property type="term" value="P:positive regulation of TOR signaling"/>
    <property type="evidence" value="ECO:0007669"/>
    <property type="project" value="InterPro"/>
</dbReference>
<evidence type="ECO:0000259" key="1">
    <source>
        <dbReference type="SMART" id="SM00960"/>
    </source>
</evidence>
<dbReference type="STRING" id="383372.Rcas_4340"/>
<feature type="domain" description="Roadblock/LAMTOR2" evidence="1">
    <location>
        <begin position="33"/>
        <end position="123"/>
    </location>
</feature>
<dbReference type="GO" id="GO:0005085">
    <property type="term" value="F:guanyl-nucleotide exchange factor activity"/>
    <property type="evidence" value="ECO:0007669"/>
    <property type="project" value="InterPro"/>
</dbReference>
<dbReference type="AlphaFoldDB" id="A7NS18"/>
<dbReference type="SUPFAM" id="SSF103196">
    <property type="entry name" value="Roadblock/LC7 domain"/>
    <property type="match status" value="1"/>
</dbReference>
<dbReference type="eggNOG" id="COG2018">
    <property type="taxonomic scope" value="Bacteria"/>
</dbReference>
<sequence>MPVPVQAAARRVESRMDPQLTSQIVPAEEIKVIEECLVRLAEDTGGNYVLLLDKSGQVITAQGDAARQDITALGALIAGTFASSREVAKLLREKDFRQLFTQGVRENIFISLIEDQWILCIIFNKGTHIGLVKVLTKKATDDLSVVLERVREQQKARDDVLGSSFRTSMEDTIDLLFRD</sequence>